<evidence type="ECO:0000313" key="2">
    <source>
        <dbReference type="Proteomes" id="UP000320762"/>
    </source>
</evidence>
<protein>
    <submittedName>
        <fullName evidence="1">Uncharacterized protein</fullName>
    </submittedName>
</protein>
<sequence length="65" mass="7409">MRRAGTQLRPNNEAFVDDRGAQIYHVRGELASFSTIMPRPPQRIRRLSHLLVAAADNDNDARRPI</sequence>
<reference evidence="1 2" key="1">
    <citation type="journal article" date="2019" name="New Phytol.">
        <title>Comparative genomics reveals unique wood-decay strategies and fruiting body development in the Schizophyllaceae.</title>
        <authorList>
            <person name="Almasi E."/>
            <person name="Sahu N."/>
            <person name="Krizsan K."/>
            <person name="Balint B."/>
            <person name="Kovacs G.M."/>
            <person name="Kiss B."/>
            <person name="Cseklye J."/>
            <person name="Drula E."/>
            <person name="Henrissat B."/>
            <person name="Nagy I."/>
            <person name="Chovatia M."/>
            <person name="Adam C."/>
            <person name="LaButti K."/>
            <person name="Lipzen A."/>
            <person name="Riley R."/>
            <person name="Grigoriev I.V."/>
            <person name="Nagy L.G."/>
        </authorList>
    </citation>
    <scope>NUCLEOTIDE SEQUENCE [LARGE SCALE GENOMIC DNA]</scope>
    <source>
        <strain evidence="1 2">NL-1724</strain>
    </source>
</reference>
<gene>
    <name evidence="1" type="ORF">BD626DRAFT_515695</name>
</gene>
<evidence type="ECO:0000313" key="1">
    <source>
        <dbReference type="EMBL" id="TRM57289.1"/>
    </source>
</evidence>
<name>A0A550BXL4_9AGAR</name>
<comment type="caution">
    <text evidence="1">The sequence shown here is derived from an EMBL/GenBank/DDBJ whole genome shotgun (WGS) entry which is preliminary data.</text>
</comment>
<dbReference type="Proteomes" id="UP000320762">
    <property type="component" value="Unassembled WGS sequence"/>
</dbReference>
<dbReference type="EMBL" id="VDMD01000050">
    <property type="protein sequence ID" value="TRM57289.1"/>
    <property type="molecule type" value="Genomic_DNA"/>
</dbReference>
<accession>A0A550BXL4</accession>
<dbReference type="AlphaFoldDB" id="A0A550BXL4"/>
<feature type="non-terminal residue" evidence="1">
    <location>
        <position position="65"/>
    </location>
</feature>
<proteinExistence type="predicted"/>
<organism evidence="1 2">
    <name type="scientific">Schizophyllum amplum</name>
    <dbReference type="NCBI Taxonomy" id="97359"/>
    <lineage>
        <taxon>Eukaryota</taxon>
        <taxon>Fungi</taxon>
        <taxon>Dikarya</taxon>
        <taxon>Basidiomycota</taxon>
        <taxon>Agaricomycotina</taxon>
        <taxon>Agaricomycetes</taxon>
        <taxon>Agaricomycetidae</taxon>
        <taxon>Agaricales</taxon>
        <taxon>Schizophyllaceae</taxon>
        <taxon>Schizophyllum</taxon>
    </lineage>
</organism>
<keyword evidence="2" id="KW-1185">Reference proteome</keyword>